<accession>A0A3B0MTV2</accession>
<evidence type="ECO:0000256" key="8">
    <source>
        <dbReference type="ARBA" id="ARBA00023004"/>
    </source>
</evidence>
<evidence type="ECO:0000256" key="10">
    <source>
        <dbReference type="ARBA" id="ARBA00023239"/>
    </source>
</evidence>
<dbReference type="GO" id="GO:0008198">
    <property type="term" value="F:ferrous iron binding"/>
    <property type="evidence" value="ECO:0007669"/>
    <property type="project" value="TreeGrafter"/>
</dbReference>
<sequence>MDAAALRRNLSRFLTRVMPQLAPHGVRLAIHPDDPPRPILGLPRVVSTAEDLRAICDMYDDPANGLTFCVGSLGVRADNDLPAMLAEFGARVHFLHLRNTRRDAVSEHDGDAQSHGPIDESFEEAALLDGDADMVRLISIVHRLEGERGEPLPFRPDHGHALQSDLRQPYRPGYPSIGRLRSMAEVRGIDHALKAVRQGAVN</sequence>
<keyword evidence="10 11" id="KW-0456">Lyase</keyword>
<evidence type="ECO:0000256" key="6">
    <source>
        <dbReference type="ARBA" id="ARBA00007389"/>
    </source>
</evidence>
<dbReference type="PANTHER" id="PTHR30387:SF2">
    <property type="entry name" value="MANNONATE DEHYDRATASE"/>
    <property type="match status" value="1"/>
</dbReference>
<evidence type="ECO:0000256" key="2">
    <source>
        <dbReference type="ARBA" id="ARBA00001936"/>
    </source>
</evidence>
<comment type="catalytic activity">
    <reaction evidence="1">
        <text>D-mannonate = 2-dehydro-3-deoxy-D-gluconate + H2O</text>
        <dbReference type="Rhea" id="RHEA:20097"/>
        <dbReference type="ChEBI" id="CHEBI:15377"/>
        <dbReference type="ChEBI" id="CHEBI:17767"/>
        <dbReference type="ChEBI" id="CHEBI:57990"/>
        <dbReference type="EC" id="4.2.1.8"/>
    </reaction>
</comment>
<dbReference type="GO" id="GO:0030145">
    <property type="term" value="F:manganese ion binding"/>
    <property type="evidence" value="ECO:0007669"/>
    <property type="project" value="TreeGrafter"/>
</dbReference>
<evidence type="ECO:0000256" key="9">
    <source>
        <dbReference type="ARBA" id="ARBA00023211"/>
    </source>
</evidence>
<dbReference type="InterPro" id="IPR004628">
    <property type="entry name" value="Man_deHydtase"/>
</dbReference>
<evidence type="ECO:0000256" key="3">
    <source>
        <dbReference type="ARBA" id="ARBA00001954"/>
    </source>
</evidence>
<proteinExistence type="inferred from homology"/>
<dbReference type="NCBIfam" id="NF003027">
    <property type="entry name" value="PRK03906.1"/>
    <property type="match status" value="1"/>
</dbReference>
<reference evidence="12" key="1">
    <citation type="submission" date="2018-08" db="EMBL/GenBank/DDBJ databases">
        <authorList>
            <person name="Rodrigo-Torres L."/>
            <person name="Arahal R. D."/>
            <person name="Lucena T."/>
        </authorList>
    </citation>
    <scope>NUCLEOTIDE SEQUENCE [LARGE SCALE GENOMIC DNA]</scope>
    <source>
        <strain evidence="12">CECT 7235</strain>
    </source>
</reference>
<gene>
    <name evidence="11" type="primary">uxuA_1</name>
    <name evidence="11" type="ORF">ROE7235_02847</name>
</gene>
<evidence type="ECO:0000256" key="5">
    <source>
        <dbReference type="ARBA" id="ARBA00004892"/>
    </source>
</evidence>
<dbReference type="GO" id="GO:0008927">
    <property type="term" value="F:mannonate dehydratase activity"/>
    <property type="evidence" value="ECO:0007669"/>
    <property type="project" value="UniProtKB-EC"/>
</dbReference>
<dbReference type="PANTHER" id="PTHR30387">
    <property type="entry name" value="MANNONATE DEHYDRATASE"/>
    <property type="match status" value="1"/>
</dbReference>
<dbReference type="Gene3D" id="3.20.20.150">
    <property type="entry name" value="Divalent-metal-dependent TIM barrel enzymes"/>
    <property type="match status" value="1"/>
</dbReference>
<name>A0A3B0MTV2_9RHOB</name>
<protein>
    <recommendedName>
        <fullName evidence="7">mannonate dehydratase</fullName>
        <ecNumber evidence="7">4.2.1.8</ecNumber>
    </recommendedName>
</protein>
<evidence type="ECO:0000256" key="4">
    <source>
        <dbReference type="ARBA" id="ARBA00002713"/>
    </source>
</evidence>
<dbReference type="Proteomes" id="UP000272908">
    <property type="component" value="Unassembled WGS sequence"/>
</dbReference>
<dbReference type="EC" id="4.2.1.8" evidence="7"/>
<dbReference type="GO" id="GO:0042840">
    <property type="term" value="P:D-glucuronate catabolic process"/>
    <property type="evidence" value="ECO:0007669"/>
    <property type="project" value="TreeGrafter"/>
</dbReference>
<dbReference type="AlphaFoldDB" id="A0A3B0MTV2"/>
<keyword evidence="8" id="KW-0408">Iron</keyword>
<dbReference type="EMBL" id="UIHC01000036">
    <property type="protein sequence ID" value="SUZ33079.1"/>
    <property type="molecule type" value="Genomic_DNA"/>
</dbReference>
<comment type="similarity">
    <text evidence="6">Belongs to the mannonate dehydratase family.</text>
</comment>
<evidence type="ECO:0000313" key="11">
    <source>
        <dbReference type="EMBL" id="SUZ33079.1"/>
    </source>
</evidence>
<comment type="cofactor">
    <cofactor evidence="3">
        <name>Fe(2+)</name>
        <dbReference type="ChEBI" id="CHEBI:29033"/>
    </cofactor>
</comment>
<keyword evidence="9" id="KW-0464">Manganese</keyword>
<evidence type="ECO:0000256" key="7">
    <source>
        <dbReference type="ARBA" id="ARBA00012927"/>
    </source>
</evidence>
<dbReference type="SUPFAM" id="SSF51658">
    <property type="entry name" value="Xylose isomerase-like"/>
    <property type="match status" value="1"/>
</dbReference>
<evidence type="ECO:0000256" key="1">
    <source>
        <dbReference type="ARBA" id="ARBA00001794"/>
    </source>
</evidence>
<dbReference type="InterPro" id="IPR036237">
    <property type="entry name" value="Xyl_isomerase-like_sf"/>
</dbReference>
<dbReference type="Pfam" id="PF03786">
    <property type="entry name" value="UxuA"/>
    <property type="match status" value="1"/>
</dbReference>
<comment type="function">
    <text evidence="4">Catalyzes the dehydration of D-mannonate.</text>
</comment>
<organism evidence="11 12">
    <name type="scientific">Roseinatronobacter ekhonensis</name>
    <dbReference type="NCBI Taxonomy" id="254356"/>
    <lineage>
        <taxon>Bacteria</taxon>
        <taxon>Pseudomonadati</taxon>
        <taxon>Pseudomonadota</taxon>
        <taxon>Alphaproteobacteria</taxon>
        <taxon>Rhodobacterales</taxon>
        <taxon>Paracoccaceae</taxon>
        <taxon>Roseinatronobacter</taxon>
    </lineage>
</organism>
<dbReference type="UniPathway" id="UPA00246"/>
<comment type="pathway">
    <text evidence="5">Carbohydrate metabolism; pentose and glucuronate interconversion.</text>
</comment>
<evidence type="ECO:0000313" key="12">
    <source>
        <dbReference type="Proteomes" id="UP000272908"/>
    </source>
</evidence>
<keyword evidence="12" id="KW-1185">Reference proteome</keyword>
<comment type="cofactor">
    <cofactor evidence="2">
        <name>Mn(2+)</name>
        <dbReference type="ChEBI" id="CHEBI:29035"/>
    </cofactor>
</comment>